<proteinExistence type="predicted"/>
<keyword evidence="2" id="KW-0479">Metal-binding</keyword>
<dbReference type="GO" id="GO:0016787">
    <property type="term" value="F:hydrolase activity"/>
    <property type="evidence" value="ECO:0007669"/>
    <property type="project" value="UniProtKB-KW"/>
</dbReference>
<evidence type="ECO:0000256" key="1">
    <source>
        <dbReference type="ARBA" id="ARBA00022722"/>
    </source>
</evidence>
<gene>
    <name evidence="11" type="ORF">PHMEG_00012301</name>
</gene>
<evidence type="ECO:0000256" key="2">
    <source>
        <dbReference type="ARBA" id="ARBA00022723"/>
    </source>
</evidence>
<keyword evidence="12" id="KW-1185">Reference proteome</keyword>
<dbReference type="GO" id="GO:0046872">
    <property type="term" value="F:metal ion binding"/>
    <property type="evidence" value="ECO:0007669"/>
    <property type="project" value="UniProtKB-KW"/>
</dbReference>
<dbReference type="InterPro" id="IPR012337">
    <property type="entry name" value="RNaseH-like_sf"/>
</dbReference>
<dbReference type="SUPFAM" id="SSF53098">
    <property type="entry name" value="Ribonuclease H-like"/>
    <property type="match status" value="1"/>
</dbReference>
<dbReference type="Pfam" id="PF00665">
    <property type="entry name" value="rve"/>
    <property type="match status" value="1"/>
</dbReference>
<dbReference type="GO" id="GO:0003676">
    <property type="term" value="F:nucleic acid binding"/>
    <property type="evidence" value="ECO:0007669"/>
    <property type="project" value="InterPro"/>
</dbReference>
<keyword evidence="8" id="KW-0548">Nucleotidyltransferase</keyword>
<dbReference type="AlphaFoldDB" id="A0A225W922"/>
<keyword evidence="8" id="KW-0808">Transferase</keyword>
<accession>A0A225W922</accession>
<dbReference type="GO" id="GO:0015074">
    <property type="term" value="P:DNA integration"/>
    <property type="evidence" value="ECO:0007669"/>
    <property type="project" value="UniProtKB-KW"/>
</dbReference>
<dbReference type="EMBL" id="NBNE01001381">
    <property type="protein sequence ID" value="OWZ14253.1"/>
    <property type="molecule type" value="Genomic_DNA"/>
</dbReference>
<keyword evidence="3" id="KW-0255">Endonuclease</keyword>
<dbReference type="STRING" id="4795.A0A225W922"/>
<evidence type="ECO:0000256" key="9">
    <source>
        <dbReference type="ARBA" id="ARBA00023172"/>
    </source>
</evidence>
<reference evidence="12" key="1">
    <citation type="submission" date="2017-03" db="EMBL/GenBank/DDBJ databases">
        <title>Phytopthora megakarya and P. palmivora, two closely related causual agents of cacao black pod achieved similar genome size and gene model numbers by different mechanisms.</title>
        <authorList>
            <person name="Ali S."/>
            <person name="Shao J."/>
            <person name="Larry D.J."/>
            <person name="Kronmiller B."/>
            <person name="Shen D."/>
            <person name="Strem M.D."/>
            <person name="Melnick R.L."/>
            <person name="Guiltinan M.J."/>
            <person name="Tyler B.M."/>
            <person name="Meinhardt L.W."/>
            <person name="Bailey B.A."/>
        </authorList>
    </citation>
    <scope>NUCLEOTIDE SEQUENCE [LARGE SCALE GENOMIC DNA]</scope>
    <source>
        <strain evidence="12">zdho120</strain>
    </source>
</reference>
<dbReference type="OrthoDB" id="8029976at2759"/>
<evidence type="ECO:0000256" key="4">
    <source>
        <dbReference type="ARBA" id="ARBA00022801"/>
    </source>
</evidence>
<dbReference type="Gene3D" id="3.30.420.10">
    <property type="entry name" value="Ribonuclease H-like superfamily/Ribonuclease H"/>
    <property type="match status" value="1"/>
</dbReference>
<dbReference type="GO" id="GO:0006310">
    <property type="term" value="P:DNA recombination"/>
    <property type="evidence" value="ECO:0007669"/>
    <property type="project" value="UniProtKB-KW"/>
</dbReference>
<keyword evidence="1" id="KW-0540">Nuclease</keyword>
<keyword evidence="9" id="KW-0233">DNA recombination</keyword>
<evidence type="ECO:0000256" key="6">
    <source>
        <dbReference type="ARBA" id="ARBA00022908"/>
    </source>
</evidence>
<feature type="domain" description="Integrase catalytic" evidence="10">
    <location>
        <begin position="89"/>
        <end position="245"/>
    </location>
</feature>
<evidence type="ECO:0000256" key="5">
    <source>
        <dbReference type="ARBA" id="ARBA00022842"/>
    </source>
</evidence>
<dbReference type="InterPro" id="IPR001584">
    <property type="entry name" value="Integrase_cat-core"/>
</dbReference>
<keyword evidence="6" id="KW-0229">DNA integration</keyword>
<keyword evidence="8" id="KW-0239">DNA-directed DNA polymerase</keyword>
<comment type="caution">
    <text evidence="11">The sequence shown here is derived from an EMBL/GenBank/DDBJ whole genome shotgun (WGS) entry which is preliminary data.</text>
</comment>
<dbReference type="PANTHER" id="PTHR42648">
    <property type="entry name" value="TRANSPOSASE, PUTATIVE-RELATED"/>
    <property type="match status" value="1"/>
</dbReference>
<dbReference type="GO" id="GO:0003964">
    <property type="term" value="F:RNA-directed DNA polymerase activity"/>
    <property type="evidence" value="ECO:0007669"/>
    <property type="project" value="UniProtKB-KW"/>
</dbReference>
<keyword evidence="7" id="KW-0695">RNA-directed DNA polymerase</keyword>
<evidence type="ECO:0000256" key="3">
    <source>
        <dbReference type="ARBA" id="ARBA00022759"/>
    </source>
</evidence>
<evidence type="ECO:0000313" key="11">
    <source>
        <dbReference type="EMBL" id="OWZ14253.1"/>
    </source>
</evidence>
<dbReference type="GO" id="GO:0004519">
    <property type="term" value="F:endonuclease activity"/>
    <property type="evidence" value="ECO:0007669"/>
    <property type="project" value="UniProtKB-KW"/>
</dbReference>
<protein>
    <submittedName>
        <fullName evidence="11">Polyprotein</fullName>
    </submittedName>
</protein>
<name>A0A225W922_9STRA</name>
<dbReference type="InterPro" id="IPR036397">
    <property type="entry name" value="RNaseH_sf"/>
</dbReference>
<sequence>MKLKFQMHDGMYRMRVKCQNSKCVLSVQQLSEGSRVMELLHNRLNHTSMATIKTMVANKIGFGLKVNKNSLSLYECVPCIASKMKRISYRRNPRRASRQLEKLLADICTINEVAADKSTMFLLVMDEYFRFKWIFLLSSKADSSLHLRRLIMNLEKQFARHKVVVFHADGGIEFVNNDFKNFCTDAGITVQYTHPDSPEENGILERANGTLVSRVRSMLNATQLSNLLWGEALLHAADTLNVFFE</sequence>
<dbReference type="InterPro" id="IPR039537">
    <property type="entry name" value="Retrotran_Ty1/copia-like"/>
</dbReference>
<evidence type="ECO:0000256" key="7">
    <source>
        <dbReference type="ARBA" id="ARBA00022918"/>
    </source>
</evidence>
<evidence type="ECO:0000313" key="12">
    <source>
        <dbReference type="Proteomes" id="UP000198211"/>
    </source>
</evidence>
<dbReference type="Proteomes" id="UP000198211">
    <property type="component" value="Unassembled WGS sequence"/>
</dbReference>
<evidence type="ECO:0000256" key="8">
    <source>
        <dbReference type="ARBA" id="ARBA00022932"/>
    </source>
</evidence>
<evidence type="ECO:0000259" key="10">
    <source>
        <dbReference type="PROSITE" id="PS50994"/>
    </source>
</evidence>
<dbReference type="PANTHER" id="PTHR42648:SF11">
    <property type="entry name" value="TRANSPOSON TY4-P GAG-POL POLYPROTEIN"/>
    <property type="match status" value="1"/>
</dbReference>
<dbReference type="PROSITE" id="PS50994">
    <property type="entry name" value="INTEGRASE"/>
    <property type="match status" value="1"/>
</dbReference>
<organism evidence="11 12">
    <name type="scientific">Phytophthora megakarya</name>
    <dbReference type="NCBI Taxonomy" id="4795"/>
    <lineage>
        <taxon>Eukaryota</taxon>
        <taxon>Sar</taxon>
        <taxon>Stramenopiles</taxon>
        <taxon>Oomycota</taxon>
        <taxon>Peronosporomycetes</taxon>
        <taxon>Peronosporales</taxon>
        <taxon>Peronosporaceae</taxon>
        <taxon>Phytophthora</taxon>
    </lineage>
</organism>
<dbReference type="GO" id="GO:0003887">
    <property type="term" value="F:DNA-directed DNA polymerase activity"/>
    <property type="evidence" value="ECO:0007669"/>
    <property type="project" value="UniProtKB-KW"/>
</dbReference>
<keyword evidence="4" id="KW-0378">Hydrolase</keyword>
<keyword evidence="5" id="KW-0460">Magnesium</keyword>